<keyword evidence="1" id="KW-0472">Membrane</keyword>
<proteinExistence type="predicted"/>
<evidence type="ECO:0000313" key="3">
    <source>
        <dbReference type="Proteomes" id="UP001322744"/>
    </source>
</evidence>
<protein>
    <submittedName>
        <fullName evidence="2">Uncharacterized protein</fullName>
    </submittedName>
</protein>
<dbReference type="Proteomes" id="UP001322744">
    <property type="component" value="Chromosome"/>
</dbReference>
<feature type="transmembrane region" description="Helical" evidence="1">
    <location>
        <begin position="106"/>
        <end position="127"/>
    </location>
</feature>
<accession>A0ABZ0U2Y5</accession>
<feature type="transmembrane region" description="Helical" evidence="1">
    <location>
        <begin position="7"/>
        <end position="28"/>
    </location>
</feature>
<name>A0ABZ0U2Y5_9FIRM</name>
<dbReference type="EMBL" id="CP139957">
    <property type="protein sequence ID" value="WPX08075.1"/>
    <property type="molecule type" value="Genomic_DNA"/>
</dbReference>
<evidence type="ECO:0000256" key="1">
    <source>
        <dbReference type="SAM" id="Phobius"/>
    </source>
</evidence>
<sequence length="214" mass="25554">MHNLLNFLQDIFFMCVLSWLTFLSNLMRNIVPDTSFLSDIATFEGVLIGITIPLSLQIVSWTADKYKDQELATFFTKELIYKIQLFFLLPHIAFVIVLRFLYVKNIFALLIIFIWFIANIAVFFFFLQLVKRYVCETDEVFIEKLKKQVEKILLHNENFTYDDTIKHTRRQFLFVTEKLTNIALVKAELGETETVKKIIEEIERIFRQFWNLKK</sequence>
<evidence type="ECO:0000313" key="2">
    <source>
        <dbReference type="EMBL" id="WPX08075.1"/>
    </source>
</evidence>
<keyword evidence="1" id="KW-0812">Transmembrane</keyword>
<keyword evidence="1" id="KW-1133">Transmembrane helix</keyword>
<feature type="transmembrane region" description="Helical" evidence="1">
    <location>
        <begin position="40"/>
        <end position="59"/>
    </location>
</feature>
<gene>
    <name evidence="2" type="ORF">SOJ16_001929</name>
</gene>
<dbReference type="RefSeq" id="WP_045175387.1">
    <property type="nucleotide sequence ID" value="NZ_CP139957.1"/>
</dbReference>
<feature type="transmembrane region" description="Helical" evidence="1">
    <location>
        <begin position="79"/>
        <end position="100"/>
    </location>
</feature>
<keyword evidence="3" id="KW-1185">Reference proteome</keyword>
<reference evidence="2 3" key="1">
    <citation type="submission" date="2023-12" db="EMBL/GenBank/DDBJ databases">
        <authorList>
            <person name="Manesh M.J.H."/>
            <person name="Bing R.G."/>
            <person name="Willard D.J."/>
            <person name="Kelly R.M."/>
        </authorList>
    </citation>
    <scope>NUCLEOTIDE SEQUENCE [LARGE SCALE GENOMIC DNA]</scope>
    <source>
        <strain evidence="2 3">DSM 8977</strain>
    </source>
</reference>
<organism evidence="2 3">
    <name type="scientific">Anaerocellum danielii</name>
    <dbReference type="NCBI Taxonomy" id="1387557"/>
    <lineage>
        <taxon>Bacteria</taxon>
        <taxon>Bacillati</taxon>
        <taxon>Bacillota</taxon>
        <taxon>Bacillota incertae sedis</taxon>
        <taxon>Caldicellulosiruptorales</taxon>
        <taxon>Caldicellulosiruptoraceae</taxon>
        <taxon>Anaerocellum</taxon>
    </lineage>
</organism>